<dbReference type="EMBL" id="FONN01000020">
    <property type="protein sequence ID" value="SFF25161.1"/>
    <property type="molecule type" value="Genomic_DNA"/>
</dbReference>
<protein>
    <submittedName>
        <fullName evidence="1">Uncharacterized beta-barrel protein YwiB, DUF1934 family</fullName>
    </submittedName>
</protein>
<gene>
    <name evidence="1" type="ORF">SAMN04487969_12054</name>
</gene>
<dbReference type="SUPFAM" id="SSF50814">
    <property type="entry name" value="Lipocalins"/>
    <property type="match status" value="1"/>
</dbReference>
<evidence type="ECO:0000313" key="2">
    <source>
        <dbReference type="Proteomes" id="UP000183410"/>
    </source>
</evidence>
<dbReference type="Proteomes" id="UP000183410">
    <property type="component" value="Unassembled WGS sequence"/>
</dbReference>
<dbReference type="InterPro" id="IPR012674">
    <property type="entry name" value="Calycin"/>
</dbReference>
<evidence type="ECO:0000313" key="1">
    <source>
        <dbReference type="EMBL" id="SFF25161.1"/>
    </source>
</evidence>
<dbReference type="InterPro" id="IPR015231">
    <property type="entry name" value="DUF1934"/>
</dbReference>
<dbReference type="Gene3D" id="2.40.128.20">
    <property type="match status" value="1"/>
</dbReference>
<dbReference type="Pfam" id="PF09148">
    <property type="entry name" value="DUF1934"/>
    <property type="match status" value="1"/>
</dbReference>
<reference evidence="2" key="1">
    <citation type="submission" date="2016-10" db="EMBL/GenBank/DDBJ databases">
        <authorList>
            <person name="Varghese N."/>
            <person name="Submissions S."/>
        </authorList>
    </citation>
    <scope>NUCLEOTIDE SEQUENCE [LARGE SCALE GENOMIC DNA]</scope>
    <source>
        <strain evidence="2">CGMCC 1.10223</strain>
    </source>
</reference>
<dbReference type="OrthoDB" id="2641675at2"/>
<dbReference type="AlphaFoldDB" id="A0A1I2H979"/>
<accession>A0A1I2H979</accession>
<name>A0A1I2H979_9BACL</name>
<dbReference type="RefSeq" id="WP_046229580.1">
    <property type="nucleotide sequence ID" value="NZ_FONN01000020.1"/>
</dbReference>
<keyword evidence="2" id="KW-1185">Reference proteome</keyword>
<proteinExistence type="predicted"/>
<organism evidence="1 2">
    <name type="scientific">Paenibacillus algorifonticola</name>
    <dbReference type="NCBI Taxonomy" id="684063"/>
    <lineage>
        <taxon>Bacteria</taxon>
        <taxon>Bacillati</taxon>
        <taxon>Bacillota</taxon>
        <taxon>Bacilli</taxon>
        <taxon>Bacillales</taxon>
        <taxon>Paenibacillaceae</taxon>
        <taxon>Paenibacillus</taxon>
    </lineage>
</organism>
<sequence length="148" mass="17244">MSERMNVSIKLESRQDGAVQVNEHRGELFRKDRSLYIRYEEPIEGEANSEPIRSLIRYRQGELLITRRGAVDSEQLFAVGGKRAGRYRSPIMSFQMETETEQLALHAEDAAEGELAEPPFTIEWKYDLWIDEHLSGRFHIRLHIQGEQ</sequence>